<dbReference type="EMBL" id="CAJQZP010000432">
    <property type="protein sequence ID" value="CAG4961485.1"/>
    <property type="molecule type" value="Genomic_DNA"/>
</dbReference>
<evidence type="ECO:0000313" key="2">
    <source>
        <dbReference type="Proteomes" id="UP000691718"/>
    </source>
</evidence>
<dbReference type="OrthoDB" id="6776127at2759"/>
<gene>
    <name evidence="1" type="ORF">PAPOLLO_LOCUS6582</name>
</gene>
<proteinExistence type="predicted"/>
<evidence type="ECO:0000313" key="1">
    <source>
        <dbReference type="EMBL" id="CAG4961485.1"/>
    </source>
</evidence>
<accession>A0A8S3WIH1</accession>
<reference evidence="1" key="1">
    <citation type="submission" date="2021-04" db="EMBL/GenBank/DDBJ databases">
        <authorList>
            <person name="Tunstrom K."/>
        </authorList>
    </citation>
    <scope>NUCLEOTIDE SEQUENCE</scope>
</reference>
<protein>
    <submittedName>
        <fullName evidence="1">(apollo) hypothetical protein</fullName>
    </submittedName>
</protein>
<name>A0A8S3WIH1_PARAO</name>
<dbReference type="AlphaFoldDB" id="A0A8S3WIH1"/>
<sequence length="77" mass="8751">MSSNRSKKMIELVQVRNPAPQPATQVREHESVPSTEVEEYFEISESASISNENHLHNTTVVHDYTDDIQNLNIAMVI</sequence>
<organism evidence="1 2">
    <name type="scientific">Parnassius apollo</name>
    <name type="common">Apollo butterfly</name>
    <name type="synonym">Papilio apollo</name>
    <dbReference type="NCBI Taxonomy" id="110799"/>
    <lineage>
        <taxon>Eukaryota</taxon>
        <taxon>Metazoa</taxon>
        <taxon>Ecdysozoa</taxon>
        <taxon>Arthropoda</taxon>
        <taxon>Hexapoda</taxon>
        <taxon>Insecta</taxon>
        <taxon>Pterygota</taxon>
        <taxon>Neoptera</taxon>
        <taxon>Endopterygota</taxon>
        <taxon>Lepidoptera</taxon>
        <taxon>Glossata</taxon>
        <taxon>Ditrysia</taxon>
        <taxon>Papilionoidea</taxon>
        <taxon>Papilionidae</taxon>
        <taxon>Parnassiinae</taxon>
        <taxon>Parnassini</taxon>
        <taxon>Parnassius</taxon>
        <taxon>Parnassius</taxon>
    </lineage>
</organism>
<dbReference type="Proteomes" id="UP000691718">
    <property type="component" value="Unassembled WGS sequence"/>
</dbReference>
<keyword evidence="2" id="KW-1185">Reference proteome</keyword>
<comment type="caution">
    <text evidence="1">The sequence shown here is derived from an EMBL/GenBank/DDBJ whole genome shotgun (WGS) entry which is preliminary data.</text>
</comment>